<dbReference type="EMBL" id="CP077089">
    <property type="protein sequence ID" value="QXI06504.1"/>
    <property type="molecule type" value="Genomic_DNA"/>
</dbReference>
<evidence type="ECO:0000313" key="3">
    <source>
        <dbReference type="Proteomes" id="UP000646386"/>
    </source>
</evidence>
<evidence type="ECO:0000256" key="1">
    <source>
        <dbReference type="SAM" id="SignalP"/>
    </source>
</evidence>
<accession>A0ABX8PYI9</accession>
<keyword evidence="1" id="KW-0732">Signal</keyword>
<sequence>MQLTKRTMIYMVLLLAPLSVASAATKITLPAQLEISNKTSFPLYVFQNEWRKVVLPGERIQTKDYKESAVTVATSTPEAAIKFVTLSHAKGCKAQTCVLITGN</sequence>
<gene>
    <name evidence="2" type="ORF">HU718_002075</name>
</gene>
<protein>
    <submittedName>
        <fullName evidence="2">Uncharacterized protein</fullName>
    </submittedName>
</protein>
<dbReference type="RefSeq" id="WP_146232755.1">
    <property type="nucleotide sequence ID" value="NZ_CP077089.1"/>
</dbReference>
<evidence type="ECO:0000313" key="2">
    <source>
        <dbReference type="EMBL" id="QXI06504.1"/>
    </source>
</evidence>
<reference evidence="2 3" key="2">
    <citation type="journal article" date="2021" name="Microorganisms">
        <title>The Ever-Expanding Pseudomonas Genus: Description of 43 New Species and Partition of the Pseudomonas putida Group.</title>
        <authorList>
            <person name="Girard L."/>
            <person name="Lood C."/>
            <person name="Hofte M."/>
            <person name="Vandamme P."/>
            <person name="Rokni-Zadeh H."/>
            <person name="van Noort V."/>
            <person name="Lavigne R."/>
            <person name="De Mot R."/>
        </authorList>
    </citation>
    <scope>NUCLEOTIDE SEQUENCE [LARGE SCALE GENOMIC DNA]</scope>
    <source>
        <strain evidence="2 3">ZA 5.3</strain>
    </source>
</reference>
<reference evidence="2 3" key="1">
    <citation type="journal article" date="2020" name="Microorganisms">
        <title>Reliable Identification of Environmental Pseudomonas Isolates Using the rpoD Gene.</title>
        <authorList>
            <consortium name="The Broad Institute Genome Sequencing Platform"/>
            <person name="Girard L."/>
            <person name="Lood C."/>
            <person name="Rokni-Zadeh H."/>
            <person name="van Noort V."/>
            <person name="Lavigne R."/>
            <person name="De Mot R."/>
        </authorList>
    </citation>
    <scope>NUCLEOTIDE SEQUENCE [LARGE SCALE GENOMIC DNA]</scope>
    <source>
        <strain evidence="2 3">ZA 5.3</strain>
    </source>
</reference>
<name>A0ABX8PYI9_9PSED</name>
<keyword evidence="3" id="KW-1185">Reference proteome</keyword>
<feature type="chain" id="PRO_5047310264" evidence="1">
    <location>
        <begin position="24"/>
        <end position="103"/>
    </location>
</feature>
<feature type="signal peptide" evidence="1">
    <location>
        <begin position="1"/>
        <end position="23"/>
    </location>
</feature>
<dbReference type="Proteomes" id="UP000646386">
    <property type="component" value="Chromosome"/>
</dbReference>
<organism evidence="2 3">
    <name type="scientific">Pseudomonas tensinigenes</name>
    <dbReference type="NCBI Taxonomy" id="2745511"/>
    <lineage>
        <taxon>Bacteria</taxon>
        <taxon>Pseudomonadati</taxon>
        <taxon>Pseudomonadota</taxon>
        <taxon>Gammaproteobacteria</taxon>
        <taxon>Pseudomonadales</taxon>
        <taxon>Pseudomonadaceae</taxon>
        <taxon>Pseudomonas</taxon>
    </lineage>
</organism>
<proteinExistence type="predicted"/>